<dbReference type="AlphaFoldDB" id="A0AAD6TDX6"/>
<organism evidence="1 2">
    <name type="scientific">Mycena alexandri</name>
    <dbReference type="NCBI Taxonomy" id="1745969"/>
    <lineage>
        <taxon>Eukaryota</taxon>
        <taxon>Fungi</taxon>
        <taxon>Dikarya</taxon>
        <taxon>Basidiomycota</taxon>
        <taxon>Agaricomycotina</taxon>
        <taxon>Agaricomycetes</taxon>
        <taxon>Agaricomycetidae</taxon>
        <taxon>Agaricales</taxon>
        <taxon>Marasmiineae</taxon>
        <taxon>Mycenaceae</taxon>
        <taxon>Mycena</taxon>
    </lineage>
</organism>
<gene>
    <name evidence="1" type="ORF">C8F04DRAFT_1076988</name>
</gene>
<accession>A0AAD6TDX6</accession>
<reference evidence="1" key="1">
    <citation type="submission" date="2023-03" db="EMBL/GenBank/DDBJ databases">
        <title>Massive genome expansion in bonnet fungi (Mycena s.s.) driven by repeated elements and novel gene families across ecological guilds.</title>
        <authorList>
            <consortium name="Lawrence Berkeley National Laboratory"/>
            <person name="Harder C.B."/>
            <person name="Miyauchi S."/>
            <person name="Viragh M."/>
            <person name="Kuo A."/>
            <person name="Thoen E."/>
            <person name="Andreopoulos B."/>
            <person name="Lu D."/>
            <person name="Skrede I."/>
            <person name="Drula E."/>
            <person name="Henrissat B."/>
            <person name="Morin E."/>
            <person name="Kohler A."/>
            <person name="Barry K."/>
            <person name="LaButti K."/>
            <person name="Morin E."/>
            <person name="Salamov A."/>
            <person name="Lipzen A."/>
            <person name="Mereny Z."/>
            <person name="Hegedus B."/>
            <person name="Baldrian P."/>
            <person name="Stursova M."/>
            <person name="Weitz H."/>
            <person name="Taylor A."/>
            <person name="Grigoriev I.V."/>
            <person name="Nagy L.G."/>
            <person name="Martin F."/>
            <person name="Kauserud H."/>
        </authorList>
    </citation>
    <scope>NUCLEOTIDE SEQUENCE</scope>
    <source>
        <strain evidence="1">CBHHK200</strain>
    </source>
</reference>
<dbReference type="EMBL" id="JARJCM010000013">
    <property type="protein sequence ID" value="KAJ7042177.1"/>
    <property type="molecule type" value="Genomic_DNA"/>
</dbReference>
<keyword evidence="2" id="KW-1185">Reference proteome</keyword>
<evidence type="ECO:0000313" key="2">
    <source>
        <dbReference type="Proteomes" id="UP001218188"/>
    </source>
</evidence>
<protein>
    <submittedName>
        <fullName evidence="1">Uncharacterized protein</fullName>
    </submittedName>
</protein>
<name>A0AAD6TDX6_9AGAR</name>
<sequence length="213" mass="23265">MHSPPPNMHDLNSFRSIYQTEESVPSVDMAYESTSSVQPIIFGFDGSVGRTEYSADFTNLSLAHRFRGPSYSGVTCALAHRREEFTDHGGGSVGARYCHAHDSINDGFFPAASSSCPVGGDLSRTHSMVDEDMFIAQPQPVVFGSSQPGTPATAEIPARSRTITVHHTILWTPEGQHEPSPLHNRCGPAHLYQSARRVASNSHRRFSHKISST</sequence>
<comment type="caution">
    <text evidence="1">The sequence shown here is derived from an EMBL/GenBank/DDBJ whole genome shotgun (WGS) entry which is preliminary data.</text>
</comment>
<proteinExistence type="predicted"/>
<dbReference type="Proteomes" id="UP001218188">
    <property type="component" value="Unassembled WGS sequence"/>
</dbReference>
<evidence type="ECO:0000313" key="1">
    <source>
        <dbReference type="EMBL" id="KAJ7042177.1"/>
    </source>
</evidence>